<sequence length="364" mass="40522">MRISDLKTVLWQMLLLVMSFVALSAVLLGLSLLVLPPPDRITPIDTFRAGATVYSTPPRLIYYGRKSLRNEGPKVILLGSSNTQVGFDRQALADRMEGMAVHNLGIGDANITEIAQIADLALSSIGSDRIKDQVFVIGIWYATFVDNANRWSSGDALRFETDIDRERYRYGFQRGGVNGPKVWISDRDADIAAVLVHPLIALEKGIRIVTADLRSLFFVRPPRIDTQTRNTMTPSKAQKAAALAYRAGYMKSERLSGEQYDVLDRLVRDLTGQGAHVVVADLPIPDWHAQGLPYHADHRERIAQVVAGLTGVERFDYVDLRHLDDPDSFYDDAHVRPRDLGPWVDALAARLETFAPTRITSATD</sequence>
<dbReference type="OrthoDB" id="7720135at2"/>
<keyword evidence="1" id="KW-0812">Transmembrane</keyword>
<comment type="caution">
    <text evidence="2">The sequence shown here is derived from an EMBL/GenBank/DDBJ whole genome shotgun (WGS) entry which is preliminary data.</text>
</comment>
<reference evidence="2 3" key="1">
    <citation type="submission" date="2019-05" db="EMBL/GenBank/DDBJ databases">
        <title>Sulfitobacter sabulilitoris sp. nov., isolated from a marine sand.</title>
        <authorList>
            <person name="Yoon J.-H."/>
        </authorList>
    </citation>
    <scope>NUCLEOTIDE SEQUENCE [LARGE SCALE GENOMIC DNA]</scope>
    <source>
        <strain evidence="2 3">HSMS-29</strain>
    </source>
</reference>
<proteinExistence type="predicted"/>
<gene>
    <name evidence="2" type="ORF">FDT80_14300</name>
</gene>
<dbReference type="Proteomes" id="UP000309550">
    <property type="component" value="Unassembled WGS sequence"/>
</dbReference>
<accession>A0A5S3PDK8</accession>
<dbReference type="EMBL" id="VANS01000004">
    <property type="protein sequence ID" value="TMM51039.1"/>
    <property type="molecule type" value="Genomic_DNA"/>
</dbReference>
<feature type="transmembrane region" description="Helical" evidence="1">
    <location>
        <begin position="12"/>
        <end position="35"/>
    </location>
</feature>
<keyword evidence="1" id="KW-1133">Transmembrane helix</keyword>
<organism evidence="2 3">
    <name type="scientific">Sulfitobacter sabulilitoris</name>
    <dbReference type="NCBI Taxonomy" id="2562655"/>
    <lineage>
        <taxon>Bacteria</taxon>
        <taxon>Pseudomonadati</taxon>
        <taxon>Pseudomonadota</taxon>
        <taxon>Alphaproteobacteria</taxon>
        <taxon>Rhodobacterales</taxon>
        <taxon>Roseobacteraceae</taxon>
        <taxon>Sulfitobacter</taxon>
    </lineage>
</organism>
<evidence type="ECO:0000313" key="3">
    <source>
        <dbReference type="Proteomes" id="UP000309550"/>
    </source>
</evidence>
<name>A0A5S3PDK8_9RHOB</name>
<evidence type="ECO:0000313" key="2">
    <source>
        <dbReference type="EMBL" id="TMM51039.1"/>
    </source>
</evidence>
<keyword evidence="3" id="KW-1185">Reference proteome</keyword>
<keyword evidence="1" id="KW-0472">Membrane</keyword>
<protein>
    <submittedName>
        <fullName evidence="2">Uncharacterized protein</fullName>
    </submittedName>
</protein>
<evidence type="ECO:0000256" key="1">
    <source>
        <dbReference type="SAM" id="Phobius"/>
    </source>
</evidence>
<dbReference type="RefSeq" id="WP_138663000.1">
    <property type="nucleotide sequence ID" value="NZ_VANS01000004.1"/>
</dbReference>
<dbReference type="AlphaFoldDB" id="A0A5S3PDK8"/>
<dbReference type="SUPFAM" id="SSF52266">
    <property type="entry name" value="SGNH hydrolase"/>
    <property type="match status" value="1"/>
</dbReference>